<reference evidence="1 2" key="1">
    <citation type="journal article" date="2017" name="Int. J. Parasitol.">
        <title>The genome of the protozoan parasite Cystoisospora suis and a reverse vaccinology approach to identify vaccine candidates.</title>
        <authorList>
            <person name="Palmieri N."/>
            <person name="Shrestha A."/>
            <person name="Ruttkowski B."/>
            <person name="Beck T."/>
            <person name="Vogl C."/>
            <person name="Tomley F."/>
            <person name="Blake D.P."/>
            <person name="Joachim A."/>
        </authorList>
    </citation>
    <scope>NUCLEOTIDE SEQUENCE [LARGE SCALE GENOMIC DNA]</scope>
    <source>
        <strain evidence="1 2">Wien I</strain>
    </source>
</reference>
<evidence type="ECO:0000313" key="1">
    <source>
        <dbReference type="EMBL" id="PHJ21576.1"/>
    </source>
</evidence>
<dbReference type="RefSeq" id="XP_067923258.1">
    <property type="nucleotide sequence ID" value="XM_068064767.1"/>
</dbReference>
<dbReference type="Proteomes" id="UP000221165">
    <property type="component" value="Unassembled WGS sequence"/>
</dbReference>
<gene>
    <name evidence="1" type="ORF">CSUI_004579</name>
</gene>
<organism evidence="1 2">
    <name type="scientific">Cystoisospora suis</name>
    <dbReference type="NCBI Taxonomy" id="483139"/>
    <lineage>
        <taxon>Eukaryota</taxon>
        <taxon>Sar</taxon>
        <taxon>Alveolata</taxon>
        <taxon>Apicomplexa</taxon>
        <taxon>Conoidasida</taxon>
        <taxon>Coccidia</taxon>
        <taxon>Eucoccidiorida</taxon>
        <taxon>Eimeriorina</taxon>
        <taxon>Sarcocystidae</taxon>
        <taxon>Cystoisospora</taxon>
    </lineage>
</organism>
<keyword evidence="2" id="KW-1185">Reference proteome</keyword>
<dbReference type="GeneID" id="94427978"/>
<dbReference type="EMBL" id="MIGC01002152">
    <property type="protein sequence ID" value="PHJ21576.1"/>
    <property type="molecule type" value="Genomic_DNA"/>
</dbReference>
<dbReference type="VEuPathDB" id="ToxoDB:CSUI_004579"/>
<comment type="caution">
    <text evidence="1">The sequence shown here is derived from an EMBL/GenBank/DDBJ whole genome shotgun (WGS) entry which is preliminary data.</text>
</comment>
<evidence type="ECO:0000313" key="2">
    <source>
        <dbReference type="Proteomes" id="UP000221165"/>
    </source>
</evidence>
<dbReference type="AlphaFoldDB" id="A0A2C6L128"/>
<proteinExistence type="predicted"/>
<sequence length="64" mass="7411">MLNLFSLSYEKSFVSGWSVDGRARMIWKRGISRGIFASFLYPVWDKPGAVFPLLKRLSFLHSSR</sequence>
<accession>A0A2C6L128</accession>
<protein>
    <submittedName>
        <fullName evidence="1">Uncharacterized protein</fullName>
    </submittedName>
</protein>
<name>A0A2C6L128_9APIC</name>